<feature type="compositionally biased region" description="Low complexity" evidence="2">
    <location>
        <begin position="27"/>
        <end position="44"/>
    </location>
</feature>
<feature type="coiled-coil region" evidence="1">
    <location>
        <begin position="804"/>
        <end position="877"/>
    </location>
</feature>
<feature type="region of interest" description="Disordered" evidence="2">
    <location>
        <begin position="735"/>
        <end position="769"/>
    </location>
</feature>
<keyword evidence="4" id="KW-1185">Reference proteome</keyword>
<feature type="compositionally biased region" description="Low complexity" evidence="2">
    <location>
        <begin position="183"/>
        <end position="194"/>
    </location>
</feature>
<dbReference type="GeneID" id="25270309"/>
<evidence type="ECO:0000313" key="3">
    <source>
        <dbReference type="EMBL" id="CDI77179.1"/>
    </source>
</evidence>
<proteinExistence type="predicted"/>
<feature type="region of interest" description="Disordered" evidence="2">
    <location>
        <begin position="425"/>
        <end position="445"/>
    </location>
</feature>
<name>U6GF45_EIMAC</name>
<feature type="compositionally biased region" description="Low complexity" evidence="2">
    <location>
        <begin position="203"/>
        <end position="234"/>
    </location>
</feature>
<feature type="compositionally biased region" description="Low complexity" evidence="2">
    <location>
        <begin position="246"/>
        <end position="263"/>
    </location>
</feature>
<sequence>MDENLSLEAVPLQRPHLFAVQRRKGGSSAEGSRQNSSSSSSNRCIKSSTGLLAKCMLPIECRSTHSKSLLVGPPLCPAAAHAAAATTAAAATGYTVPRPVHAALHTCNLHSYRGASTSVDQQPQRAHLLQGPFKGPPWGPPEGGQSEAQKADACTSPASLFWSSLQRRGILELQQDNKPNWYSATSAAPAAPLTQHTTRSRCSNPDSSSSSSSSSNSSNSSNRNSSSSNCWKNSNSMPQASWACLRQPQQRNPQQQEQQQQQRAWPATSDGWSCARCCSSTGSLLRGRLSAAGLEALVDGAGRSVAAAARPAAPAAVVAAAGDSASPFAASTAGGRGYGRCPPTAAAAADEEDEAAPGSLAASHCNPWSVRTAKRRPLSAWGPKRGNAASAAVRCSSSGAQVGPTAARRSRTSCLAAAAASAQRSNSTSCSSSSKTTASTRTETATAAVCRHAAAGSRRGFMNAQQQPHKQHIPYSKEQLFRRLPHLQQKQQQQGVQQVQKQAQQQRSVQHISAPAMLHAVEYASADAGGCNQHQPQRVGQLQQQQHRERGAFGQSEGTAGALSPAAEAAASAAASAATGSTTVASSDAAVAAAAATVAVAAPPIAAAAPSETAAVEKLVIPLHVEHSSTEECQLLCTQQQHQKTQHQDRKKQETWHPRVQQLLQQQQLLEHQKTQHQDRKKQETWHPRVQQLLQQRQLYAGIVLKHFCRALQRSAFRRPWRQLLLHAAHQHALQRHLQQAQTPGQQQQPAQRKPPVHQQQQYTQQPVQQQQQQGAQCVDIMDVDLHSLSLRDEASSRDACMRLEDYRRRLRQQQLRHKQQQQQQKEQQRKQQKQLQQLIQQLATAAQELKKANDQQEALQGRLAAALFRLQQLEQQQSPQLQQQHHRRQGAPRLLV</sequence>
<feature type="region of interest" description="Disordered" evidence="2">
    <location>
        <begin position="182"/>
        <end position="234"/>
    </location>
</feature>
<dbReference type="AlphaFoldDB" id="U6GF45"/>
<feature type="region of interest" description="Disordered" evidence="2">
    <location>
        <begin position="528"/>
        <end position="564"/>
    </location>
</feature>
<dbReference type="VEuPathDB" id="ToxoDB:EAH_00022390"/>
<feature type="region of interest" description="Disordered" evidence="2">
    <location>
        <begin position="115"/>
        <end position="152"/>
    </location>
</feature>
<feature type="compositionally biased region" description="Low complexity" evidence="2">
    <location>
        <begin position="759"/>
        <end position="769"/>
    </location>
</feature>
<accession>U6GF45</accession>
<protein>
    <submittedName>
        <fullName evidence="3">Uncharacterized protein</fullName>
    </submittedName>
</protein>
<reference evidence="3" key="2">
    <citation type="submission" date="2013-10" db="EMBL/GenBank/DDBJ databases">
        <authorList>
            <person name="Aslett M."/>
        </authorList>
    </citation>
    <scope>NUCLEOTIDE SEQUENCE [LARGE SCALE GENOMIC DNA]</scope>
    <source>
        <strain evidence="3">Houghton</strain>
    </source>
</reference>
<feature type="compositionally biased region" description="Polar residues" evidence="2">
    <location>
        <begin position="115"/>
        <end position="124"/>
    </location>
</feature>
<feature type="region of interest" description="Disordered" evidence="2">
    <location>
        <begin position="246"/>
        <end position="272"/>
    </location>
</feature>
<dbReference type="EMBL" id="HG670573">
    <property type="protein sequence ID" value="CDI77179.1"/>
    <property type="molecule type" value="Genomic_DNA"/>
</dbReference>
<reference evidence="3" key="1">
    <citation type="submission" date="2013-10" db="EMBL/GenBank/DDBJ databases">
        <title>Genomic analysis of the causative agents of coccidiosis in chickens.</title>
        <authorList>
            <person name="Reid A.J."/>
            <person name="Blake D."/>
            <person name="Billington K."/>
            <person name="Browne H."/>
            <person name="Dunn M."/>
            <person name="Hung S."/>
            <person name="Kawahara F."/>
            <person name="Miranda-Saavedra D."/>
            <person name="Mourier T."/>
            <person name="Nagra H."/>
            <person name="Otto T.D."/>
            <person name="Rawlings N."/>
            <person name="Sanchez A."/>
            <person name="Sanders M."/>
            <person name="Subramaniam C."/>
            <person name="Tay Y."/>
            <person name="Dear P."/>
            <person name="Doerig C."/>
            <person name="Gruber A."/>
            <person name="Parkinson J."/>
            <person name="Shirley M."/>
            <person name="Wan K.L."/>
            <person name="Berriman M."/>
            <person name="Tomley F."/>
            <person name="Pain A."/>
        </authorList>
    </citation>
    <scope>NUCLEOTIDE SEQUENCE [LARGE SCALE GENOMIC DNA]</scope>
    <source>
        <strain evidence="3">Houghton</strain>
    </source>
</reference>
<evidence type="ECO:0000313" key="4">
    <source>
        <dbReference type="Proteomes" id="UP000018050"/>
    </source>
</evidence>
<organism evidence="3 4">
    <name type="scientific">Eimeria acervulina</name>
    <name type="common">Coccidian parasite</name>
    <dbReference type="NCBI Taxonomy" id="5801"/>
    <lineage>
        <taxon>Eukaryota</taxon>
        <taxon>Sar</taxon>
        <taxon>Alveolata</taxon>
        <taxon>Apicomplexa</taxon>
        <taxon>Conoidasida</taxon>
        <taxon>Coccidia</taxon>
        <taxon>Eucoccidiorida</taxon>
        <taxon>Eimeriorina</taxon>
        <taxon>Eimeriidae</taxon>
        <taxon>Eimeria</taxon>
    </lineage>
</organism>
<evidence type="ECO:0000256" key="2">
    <source>
        <dbReference type="SAM" id="MobiDB-lite"/>
    </source>
</evidence>
<dbReference type="OrthoDB" id="349442at2759"/>
<feature type="compositionally biased region" description="Low complexity" evidence="2">
    <location>
        <begin position="533"/>
        <end position="545"/>
    </location>
</feature>
<feature type="compositionally biased region" description="Low complexity" evidence="2">
    <location>
        <begin position="736"/>
        <end position="752"/>
    </location>
</feature>
<dbReference type="Proteomes" id="UP000018050">
    <property type="component" value="Unassembled WGS sequence"/>
</dbReference>
<keyword evidence="1" id="KW-0175">Coiled coil</keyword>
<feature type="region of interest" description="Disordered" evidence="2">
    <location>
        <begin position="21"/>
        <end position="44"/>
    </location>
</feature>
<evidence type="ECO:0000256" key="1">
    <source>
        <dbReference type="SAM" id="Coils"/>
    </source>
</evidence>
<gene>
    <name evidence="3" type="ORF">EAH_00022390</name>
</gene>
<dbReference type="OMA" id="ETWHPRV"/>
<dbReference type="RefSeq" id="XP_013252429.1">
    <property type="nucleotide sequence ID" value="XM_013396975.1"/>
</dbReference>
<feature type="region of interest" description="Disordered" evidence="2">
    <location>
        <begin position="877"/>
        <end position="897"/>
    </location>
</feature>